<protein>
    <recommendedName>
        <fullName evidence="3">Inhibitor I9 domain-containing protein</fullName>
    </recommendedName>
</protein>
<sequence length="175" mass="18272">MMNIMSTLGAGLVRSRRATLAAIVVIAAAASTASAIYIEGEHPHDIDERDLQDATSKTFLITFNDNSIAASKRCDALAKAHGGTVKHVYNTVLNGCSISVPNVGAQVSAQATFTALSNNPQVKIVEESQRVYAFAPPSSSLFAVEDGNGAPTSPAQPVVPPTVCPPTANYAPSRY</sequence>
<name>A0ABD3MUK4_9STRA</name>
<accession>A0ABD3MUK4</accession>
<proteinExistence type="predicted"/>
<dbReference type="Proteomes" id="UP001530293">
    <property type="component" value="Unassembled WGS sequence"/>
</dbReference>
<dbReference type="InterPro" id="IPR037045">
    <property type="entry name" value="S8pro/Inhibitor_I9_sf"/>
</dbReference>
<organism evidence="1 2">
    <name type="scientific">Discostella pseudostelligera</name>
    <dbReference type="NCBI Taxonomy" id="259834"/>
    <lineage>
        <taxon>Eukaryota</taxon>
        <taxon>Sar</taxon>
        <taxon>Stramenopiles</taxon>
        <taxon>Ochrophyta</taxon>
        <taxon>Bacillariophyta</taxon>
        <taxon>Coscinodiscophyceae</taxon>
        <taxon>Thalassiosirophycidae</taxon>
        <taxon>Stephanodiscales</taxon>
        <taxon>Stephanodiscaceae</taxon>
        <taxon>Discostella</taxon>
    </lineage>
</organism>
<reference evidence="1 2" key="1">
    <citation type="submission" date="2024-10" db="EMBL/GenBank/DDBJ databases">
        <title>Updated reference genomes for cyclostephanoid diatoms.</title>
        <authorList>
            <person name="Roberts W.R."/>
            <person name="Alverson A.J."/>
        </authorList>
    </citation>
    <scope>NUCLEOTIDE SEQUENCE [LARGE SCALE GENOMIC DNA]</scope>
    <source>
        <strain evidence="1 2">AJA232-27</strain>
    </source>
</reference>
<dbReference type="EMBL" id="JALLBG020000084">
    <property type="protein sequence ID" value="KAL3766526.1"/>
    <property type="molecule type" value="Genomic_DNA"/>
</dbReference>
<evidence type="ECO:0008006" key="3">
    <source>
        <dbReference type="Google" id="ProtNLM"/>
    </source>
</evidence>
<keyword evidence="2" id="KW-1185">Reference proteome</keyword>
<gene>
    <name evidence="1" type="ORF">ACHAWU_000321</name>
</gene>
<evidence type="ECO:0000313" key="1">
    <source>
        <dbReference type="EMBL" id="KAL3766526.1"/>
    </source>
</evidence>
<dbReference type="AlphaFoldDB" id="A0ABD3MUK4"/>
<comment type="caution">
    <text evidence="1">The sequence shown here is derived from an EMBL/GenBank/DDBJ whole genome shotgun (WGS) entry which is preliminary data.</text>
</comment>
<dbReference type="Gene3D" id="3.30.70.80">
    <property type="entry name" value="Peptidase S8 propeptide/proteinase inhibitor I9"/>
    <property type="match status" value="1"/>
</dbReference>
<evidence type="ECO:0000313" key="2">
    <source>
        <dbReference type="Proteomes" id="UP001530293"/>
    </source>
</evidence>